<sequence>MELTSPPTLGKNWSIGNGVSQLNSMGNKFANEGVKKGGNDD</sequence>
<dbReference type="EMBL" id="JABFAA010000002">
    <property type="protein sequence ID" value="MBA0677405.1"/>
    <property type="molecule type" value="Genomic_DNA"/>
</dbReference>
<organism evidence="1 2">
    <name type="scientific">Gossypium aridum</name>
    <name type="common">American cotton</name>
    <name type="synonym">Erioxylum aridum</name>
    <dbReference type="NCBI Taxonomy" id="34290"/>
    <lineage>
        <taxon>Eukaryota</taxon>
        <taxon>Viridiplantae</taxon>
        <taxon>Streptophyta</taxon>
        <taxon>Embryophyta</taxon>
        <taxon>Tracheophyta</taxon>
        <taxon>Spermatophyta</taxon>
        <taxon>Magnoliopsida</taxon>
        <taxon>eudicotyledons</taxon>
        <taxon>Gunneridae</taxon>
        <taxon>Pentapetalae</taxon>
        <taxon>rosids</taxon>
        <taxon>malvids</taxon>
        <taxon>Malvales</taxon>
        <taxon>Malvaceae</taxon>
        <taxon>Malvoideae</taxon>
        <taxon>Gossypium</taxon>
    </lineage>
</organism>
<accession>A0A7J8WQT4</accession>
<feature type="non-terminal residue" evidence="1">
    <location>
        <position position="41"/>
    </location>
</feature>
<dbReference type="AlphaFoldDB" id="A0A7J8WQT4"/>
<protein>
    <submittedName>
        <fullName evidence="1">Uncharacterized protein</fullName>
    </submittedName>
</protein>
<proteinExistence type="predicted"/>
<keyword evidence="2" id="KW-1185">Reference proteome</keyword>
<comment type="caution">
    <text evidence="1">The sequence shown here is derived from an EMBL/GenBank/DDBJ whole genome shotgun (WGS) entry which is preliminary data.</text>
</comment>
<gene>
    <name evidence="1" type="ORF">Goari_018816</name>
</gene>
<reference evidence="1 2" key="1">
    <citation type="journal article" date="2019" name="Genome Biol. Evol.">
        <title>Insights into the evolution of the New World diploid cottons (Gossypium, subgenus Houzingenia) based on genome sequencing.</title>
        <authorList>
            <person name="Grover C.E."/>
            <person name="Arick M.A. 2nd"/>
            <person name="Thrash A."/>
            <person name="Conover J.L."/>
            <person name="Sanders W.S."/>
            <person name="Peterson D.G."/>
            <person name="Frelichowski J.E."/>
            <person name="Scheffler J.A."/>
            <person name="Scheffler B.E."/>
            <person name="Wendel J.F."/>
        </authorList>
    </citation>
    <scope>NUCLEOTIDE SEQUENCE [LARGE SCALE GENOMIC DNA]</scope>
    <source>
        <strain evidence="1">185</strain>
        <tissue evidence="1">Leaf</tissue>
    </source>
</reference>
<evidence type="ECO:0000313" key="2">
    <source>
        <dbReference type="Proteomes" id="UP000593577"/>
    </source>
</evidence>
<name>A0A7J8WQT4_GOSAI</name>
<dbReference type="Proteomes" id="UP000593577">
    <property type="component" value="Unassembled WGS sequence"/>
</dbReference>
<evidence type="ECO:0000313" key="1">
    <source>
        <dbReference type="EMBL" id="MBA0677405.1"/>
    </source>
</evidence>